<evidence type="ECO:0000313" key="2">
    <source>
        <dbReference type="EMBL" id="SFG95883.1"/>
    </source>
</evidence>
<proteinExistence type="predicted"/>
<keyword evidence="1" id="KW-0472">Membrane</keyword>
<evidence type="ECO:0000256" key="1">
    <source>
        <dbReference type="SAM" id="Phobius"/>
    </source>
</evidence>
<feature type="transmembrane region" description="Helical" evidence="1">
    <location>
        <begin position="76"/>
        <end position="95"/>
    </location>
</feature>
<feature type="transmembrane region" description="Helical" evidence="1">
    <location>
        <begin position="34"/>
        <end position="56"/>
    </location>
</feature>
<dbReference type="AlphaFoldDB" id="A0A1I2W3F0"/>
<dbReference type="OrthoDB" id="8002339at2"/>
<reference evidence="3" key="1">
    <citation type="submission" date="2016-10" db="EMBL/GenBank/DDBJ databases">
        <authorList>
            <person name="Varghese N."/>
            <person name="Submissions S."/>
        </authorList>
    </citation>
    <scope>NUCLEOTIDE SEQUENCE [LARGE SCALE GENOMIC DNA]</scope>
    <source>
        <strain evidence="3">Gh-105</strain>
    </source>
</reference>
<organism evidence="2 3">
    <name type="scientific">Methylobacterium gossipiicola</name>
    <dbReference type="NCBI Taxonomy" id="582675"/>
    <lineage>
        <taxon>Bacteria</taxon>
        <taxon>Pseudomonadati</taxon>
        <taxon>Pseudomonadota</taxon>
        <taxon>Alphaproteobacteria</taxon>
        <taxon>Hyphomicrobiales</taxon>
        <taxon>Methylobacteriaceae</taxon>
        <taxon>Methylobacterium</taxon>
    </lineage>
</organism>
<accession>A0A1I2W3F0</accession>
<gene>
    <name evidence="2" type="ORF">SAMN05192565_11967</name>
</gene>
<dbReference type="RefSeq" id="WP_091973719.1">
    <property type="nucleotide sequence ID" value="NZ_FOPM01000019.1"/>
</dbReference>
<keyword evidence="1" id="KW-1133">Transmembrane helix</keyword>
<name>A0A1I2W3F0_9HYPH</name>
<protein>
    <submittedName>
        <fullName evidence="2">Uncharacterized protein</fullName>
    </submittedName>
</protein>
<keyword evidence="1" id="KW-0812">Transmembrane</keyword>
<keyword evidence="3" id="KW-1185">Reference proteome</keyword>
<dbReference type="STRING" id="582675.SAMN05192565_11967"/>
<sequence length="99" mass="11076">MTVPVYPFEVWIWAAFDPVLIGIALVMGWKSDQFVKVILVSLMAFAVSVLVSWAVTAIGVPWPAPISHDGPTFFPVRWMAAFVWGTLGFLAHQIYRRLA</sequence>
<feature type="transmembrane region" description="Helical" evidence="1">
    <location>
        <begin position="6"/>
        <end position="27"/>
    </location>
</feature>
<evidence type="ECO:0000313" key="3">
    <source>
        <dbReference type="Proteomes" id="UP000199229"/>
    </source>
</evidence>
<dbReference type="Proteomes" id="UP000199229">
    <property type="component" value="Unassembled WGS sequence"/>
</dbReference>
<dbReference type="EMBL" id="FOPM01000019">
    <property type="protein sequence ID" value="SFG95883.1"/>
    <property type="molecule type" value="Genomic_DNA"/>
</dbReference>